<name>A0ABR3JL70_9AGAR</name>
<dbReference type="EMBL" id="JASNQZ010000006">
    <property type="protein sequence ID" value="KAL0956519.1"/>
    <property type="molecule type" value="Genomic_DNA"/>
</dbReference>
<comment type="caution">
    <text evidence="1">The sequence shown here is derived from an EMBL/GenBank/DDBJ whole genome shotgun (WGS) entry which is preliminary data.</text>
</comment>
<dbReference type="Pfam" id="PF11326">
    <property type="entry name" value="PANTS-like"/>
    <property type="match status" value="1"/>
</dbReference>
<dbReference type="PANTHER" id="PTHR28052:SF1">
    <property type="entry name" value="UPF0545 PROTEIN C22ORF39"/>
    <property type="match status" value="1"/>
</dbReference>
<evidence type="ECO:0000313" key="1">
    <source>
        <dbReference type="EMBL" id="KAL0956519.1"/>
    </source>
</evidence>
<gene>
    <name evidence="1" type="ORF">HGRIS_002660</name>
</gene>
<evidence type="ECO:0000313" key="2">
    <source>
        <dbReference type="Proteomes" id="UP001556367"/>
    </source>
</evidence>
<accession>A0ABR3JL70</accession>
<protein>
    <submittedName>
        <fullName evidence="1">Uncharacterized protein</fullName>
    </submittedName>
</protein>
<organism evidence="1 2">
    <name type="scientific">Hohenbuehelia grisea</name>
    <dbReference type="NCBI Taxonomy" id="104357"/>
    <lineage>
        <taxon>Eukaryota</taxon>
        <taxon>Fungi</taxon>
        <taxon>Dikarya</taxon>
        <taxon>Basidiomycota</taxon>
        <taxon>Agaricomycotina</taxon>
        <taxon>Agaricomycetes</taxon>
        <taxon>Agaricomycetidae</taxon>
        <taxon>Agaricales</taxon>
        <taxon>Pleurotineae</taxon>
        <taxon>Pleurotaceae</taxon>
        <taxon>Hohenbuehelia</taxon>
    </lineage>
</organism>
<dbReference type="InterPro" id="IPR021475">
    <property type="entry name" value="Pants/Emi1-like"/>
</dbReference>
<dbReference type="Proteomes" id="UP001556367">
    <property type="component" value="Unassembled WGS sequence"/>
</dbReference>
<reference evidence="2" key="1">
    <citation type="submission" date="2024-06" db="EMBL/GenBank/DDBJ databases">
        <title>Multi-omics analyses provide insights into the biosynthesis of the anticancer antibiotic pleurotin in Hohenbuehelia grisea.</title>
        <authorList>
            <person name="Weaver J.A."/>
            <person name="Alberti F."/>
        </authorList>
    </citation>
    <scope>NUCLEOTIDE SEQUENCE [LARGE SCALE GENOMIC DNA]</scope>
    <source>
        <strain evidence="2">T-177</strain>
    </source>
</reference>
<proteinExistence type="predicted"/>
<dbReference type="PANTHER" id="PTHR28052">
    <property type="entry name" value="UPF0545 PROTEIN C22ORF39"/>
    <property type="match status" value="1"/>
</dbReference>
<keyword evidence="2" id="KW-1185">Reference proteome</keyword>
<sequence length="132" mass="15634">MSNNAFEAAVKQEEEYLRVVYPTAEDIPGCMNLFDIYLSCNAIRTQVKSLYRHGRMSICGDKLDDFKFCMSMKMMHPEEKRDAWIRRRAEWWATRRLTRSSEDIWEMRSEPLKNYPAPLSKETLATQSRTVQ</sequence>